<sequence length="224" mass="25168">MSKKLFLCSIISTSLFVTACNDPKAANKENFGKAVSEYLTTQSAVCIYYPNSSFATPKGSALNNNKQIVFKSKDLANSWYQDTTDKMTYLEQKGLFSKQEQTIQVEGFGQKQDVAVTVYSPTDKAKPFITEKNLGFGKSKKICTGKVELDSIGTFTEPAERSGMKVSRVEYTIKTKELADWATDPNFSKLFKGLYVDIAEEQQKTTLILTNDGWKSERLMKEKF</sequence>
<evidence type="ECO:0008006" key="4">
    <source>
        <dbReference type="Google" id="ProtNLM"/>
    </source>
</evidence>
<feature type="signal peptide" evidence="1">
    <location>
        <begin position="1"/>
        <end position="19"/>
    </location>
</feature>
<evidence type="ECO:0000256" key="1">
    <source>
        <dbReference type="SAM" id="SignalP"/>
    </source>
</evidence>
<dbReference type="Proteomes" id="UP000254649">
    <property type="component" value="Unassembled WGS sequence"/>
</dbReference>
<dbReference type="EMBL" id="UFRQ01000003">
    <property type="protein sequence ID" value="SUT93996.1"/>
    <property type="molecule type" value="Genomic_DNA"/>
</dbReference>
<dbReference type="PROSITE" id="PS51257">
    <property type="entry name" value="PROKAR_LIPOPROTEIN"/>
    <property type="match status" value="1"/>
</dbReference>
<gene>
    <name evidence="2" type="ORF">NCTC10801_02080</name>
</gene>
<evidence type="ECO:0000313" key="2">
    <source>
        <dbReference type="EMBL" id="SUT93996.1"/>
    </source>
</evidence>
<accession>A0A380TZT2</accession>
<dbReference type="OrthoDB" id="8637570at2"/>
<dbReference type="AlphaFoldDB" id="A0A380TZT2"/>
<keyword evidence="3" id="KW-1185">Reference proteome</keyword>
<protein>
    <recommendedName>
        <fullName evidence="4">Lipoprotein</fullName>
    </recommendedName>
</protein>
<feature type="chain" id="PRO_5016955167" description="Lipoprotein" evidence="1">
    <location>
        <begin position="20"/>
        <end position="224"/>
    </location>
</feature>
<evidence type="ECO:0000313" key="3">
    <source>
        <dbReference type="Proteomes" id="UP000254649"/>
    </source>
</evidence>
<reference evidence="2 3" key="1">
    <citation type="submission" date="2018-06" db="EMBL/GenBank/DDBJ databases">
        <authorList>
            <consortium name="Pathogen Informatics"/>
            <person name="Doyle S."/>
        </authorList>
    </citation>
    <scope>NUCLEOTIDE SEQUENCE [LARGE SCALE GENOMIC DNA]</scope>
    <source>
        <strain evidence="2 3">NCTC10801</strain>
    </source>
</reference>
<name>A0A380TZT2_9PAST</name>
<organism evidence="2 3">
    <name type="scientific">[Actinobacillus] rossii</name>
    <dbReference type="NCBI Taxonomy" id="123820"/>
    <lineage>
        <taxon>Bacteria</taxon>
        <taxon>Pseudomonadati</taxon>
        <taxon>Pseudomonadota</taxon>
        <taxon>Gammaproteobacteria</taxon>
        <taxon>Pasteurellales</taxon>
        <taxon>Pasteurellaceae</taxon>
    </lineage>
</organism>
<proteinExistence type="predicted"/>
<keyword evidence="1" id="KW-0732">Signal</keyword>